<proteinExistence type="predicted"/>
<dbReference type="AlphaFoldDB" id="A0A2P2ISX5"/>
<evidence type="ECO:0000313" key="1">
    <source>
        <dbReference type="EMBL" id="MBW84288.1"/>
    </source>
</evidence>
<name>A0A2P2ISX5_RHIMU</name>
<accession>A0A2P2ISX5</accession>
<dbReference type="EMBL" id="GGEC01003805">
    <property type="protein sequence ID" value="MBW84288.1"/>
    <property type="molecule type" value="Transcribed_RNA"/>
</dbReference>
<protein>
    <submittedName>
        <fullName evidence="1">Uncharacterized protein</fullName>
    </submittedName>
</protein>
<reference evidence="1" key="1">
    <citation type="submission" date="2018-02" db="EMBL/GenBank/DDBJ databases">
        <title>Rhizophora mucronata_Transcriptome.</title>
        <authorList>
            <person name="Meera S.P."/>
            <person name="Sreeshan A."/>
            <person name="Augustine A."/>
        </authorList>
    </citation>
    <scope>NUCLEOTIDE SEQUENCE</scope>
    <source>
        <tissue evidence="1">Leaf</tissue>
    </source>
</reference>
<organism evidence="1">
    <name type="scientific">Rhizophora mucronata</name>
    <name type="common">Asiatic mangrove</name>
    <dbReference type="NCBI Taxonomy" id="61149"/>
    <lineage>
        <taxon>Eukaryota</taxon>
        <taxon>Viridiplantae</taxon>
        <taxon>Streptophyta</taxon>
        <taxon>Embryophyta</taxon>
        <taxon>Tracheophyta</taxon>
        <taxon>Spermatophyta</taxon>
        <taxon>Magnoliopsida</taxon>
        <taxon>eudicotyledons</taxon>
        <taxon>Gunneridae</taxon>
        <taxon>Pentapetalae</taxon>
        <taxon>rosids</taxon>
        <taxon>fabids</taxon>
        <taxon>Malpighiales</taxon>
        <taxon>Rhizophoraceae</taxon>
        <taxon>Rhizophora</taxon>
    </lineage>
</organism>
<sequence length="33" mass="3732">MMLSYPDYQIVCSLVWGKLAWPGLLLFAEAQMG</sequence>